<dbReference type="Pfam" id="PF00753">
    <property type="entry name" value="Lactamase_B"/>
    <property type="match status" value="1"/>
</dbReference>
<dbReference type="AlphaFoldDB" id="A0A0P8A5J2"/>
<dbReference type="PANTHER" id="PTHR23131">
    <property type="entry name" value="ENDORIBONUCLEASE LACTB2"/>
    <property type="match status" value="1"/>
</dbReference>
<dbReference type="PANTHER" id="PTHR23131:SF0">
    <property type="entry name" value="ENDORIBONUCLEASE LACTB2"/>
    <property type="match status" value="1"/>
</dbReference>
<dbReference type="Proteomes" id="UP000050360">
    <property type="component" value="Unassembled WGS sequence"/>
</dbReference>
<feature type="domain" description="Metallo-beta-lactamase" evidence="1">
    <location>
        <begin position="5"/>
        <end position="120"/>
    </location>
</feature>
<protein>
    <submittedName>
        <fullName evidence="2">Metallo-beta-lactamase</fullName>
    </submittedName>
</protein>
<dbReference type="InterPro" id="IPR036866">
    <property type="entry name" value="RibonucZ/Hydroxyglut_hydro"/>
</dbReference>
<sequence length="150" mass="17415">KKRIDQVILTHSHYDHANLLPRIRDIFNPQVFAFSPSLEGVDHLLKDGEVLKMGDRIFEIIYAPGHSNDSICIYCEEEQILFVGDTNIHIQCTDGSYEKRFVMALEKLRRMNVKRIYSGHGNPILNNCNEIIRTSLENVRKGKINRTYLE</sequence>
<reference evidence="2 3" key="1">
    <citation type="submission" date="2015-09" db="EMBL/GenBank/DDBJ databases">
        <title>A metagenomics-based metabolic model of nitrate-dependent anaerobic oxidation of methane by Methanoperedens-like archaea.</title>
        <authorList>
            <person name="Arshad A."/>
            <person name="Speth D.R."/>
            <person name="De Graaf R.M."/>
            <person name="Op Den Camp H.J."/>
            <person name="Jetten M.S."/>
            <person name="Welte C.U."/>
        </authorList>
    </citation>
    <scope>NUCLEOTIDE SEQUENCE [LARGE SCALE GENOMIC DNA]</scope>
</reference>
<proteinExistence type="predicted"/>
<dbReference type="SMART" id="SM00849">
    <property type="entry name" value="Lactamase_B"/>
    <property type="match status" value="1"/>
</dbReference>
<comment type="caution">
    <text evidence="2">The sequence shown here is derived from an EMBL/GenBank/DDBJ whole genome shotgun (WGS) entry which is preliminary data.</text>
</comment>
<evidence type="ECO:0000313" key="3">
    <source>
        <dbReference type="Proteomes" id="UP000050360"/>
    </source>
</evidence>
<organism evidence="2 3">
    <name type="scientific">Candidatus Methanoperedens nitratireducens</name>
    <dbReference type="NCBI Taxonomy" id="1392998"/>
    <lineage>
        <taxon>Archaea</taxon>
        <taxon>Methanobacteriati</taxon>
        <taxon>Methanobacteriota</taxon>
        <taxon>Stenosarchaea group</taxon>
        <taxon>Methanomicrobia</taxon>
        <taxon>Methanosarcinales</taxon>
        <taxon>ANME-2 cluster</taxon>
        <taxon>Candidatus Methanoperedentaceae</taxon>
        <taxon>Candidatus Methanoperedens</taxon>
    </lineage>
</organism>
<dbReference type="InterPro" id="IPR001279">
    <property type="entry name" value="Metallo-B-lactamas"/>
</dbReference>
<dbReference type="EMBL" id="LKCM01000298">
    <property type="protein sequence ID" value="KPQ41812.1"/>
    <property type="molecule type" value="Genomic_DNA"/>
</dbReference>
<evidence type="ECO:0000259" key="1">
    <source>
        <dbReference type="SMART" id="SM00849"/>
    </source>
</evidence>
<gene>
    <name evidence="2" type="ORF">MPEBLZ_03636</name>
</gene>
<feature type="non-terminal residue" evidence="2">
    <location>
        <position position="1"/>
    </location>
</feature>
<evidence type="ECO:0000313" key="2">
    <source>
        <dbReference type="EMBL" id="KPQ41812.1"/>
    </source>
</evidence>
<dbReference type="SUPFAM" id="SSF56281">
    <property type="entry name" value="Metallo-hydrolase/oxidoreductase"/>
    <property type="match status" value="1"/>
</dbReference>
<name>A0A0P8A5J2_9EURY</name>
<dbReference type="Gene3D" id="3.60.15.10">
    <property type="entry name" value="Ribonuclease Z/Hydroxyacylglutathione hydrolase-like"/>
    <property type="match status" value="1"/>
</dbReference>
<dbReference type="InterPro" id="IPR050662">
    <property type="entry name" value="Sec-metab_biosynth-thioest"/>
</dbReference>
<accession>A0A0P8A5J2</accession>